<dbReference type="Proteomes" id="UP000095283">
    <property type="component" value="Unplaced"/>
</dbReference>
<protein>
    <submittedName>
        <fullName evidence="3">Uncharacterized protein</fullName>
    </submittedName>
</protein>
<proteinExistence type="predicted"/>
<name>A0A1I7XBP0_HETBA</name>
<dbReference type="AlphaFoldDB" id="A0A1I7XBP0"/>
<evidence type="ECO:0000313" key="3">
    <source>
        <dbReference type="WBParaSite" id="Hba_15045"/>
    </source>
</evidence>
<accession>A0A1I7XBP0</accession>
<reference evidence="3" key="1">
    <citation type="submission" date="2016-11" db="UniProtKB">
        <authorList>
            <consortium name="WormBaseParasite"/>
        </authorList>
    </citation>
    <scope>IDENTIFICATION</scope>
</reference>
<evidence type="ECO:0000256" key="1">
    <source>
        <dbReference type="SAM" id="MobiDB-lite"/>
    </source>
</evidence>
<evidence type="ECO:0000313" key="2">
    <source>
        <dbReference type="Proteomes" id="UP000095283"/>
    </source>
</evidence>
<keyword evidence="2" id="KW-1185">Reference proteome</keyword>
<feature type="compositionally biased region" description="Basic and acidic residues" evidence="1">
    <location>
        <begin position="39"/>
        <end position="49"/>
    </location>
</feature>
<dbReference type="WBParaSite" id="Hba_15045">
    <property type="protein sequence ID" value="Hba_15045"/>
    <property type="gene ID" value="Hba_15045"/>
</dbReference>
<feature type="region of interest" description="Disordered" evidence="1">
    <location>
        <begin position="1"/>
        <end position="49"/>
    </location>
</feature>
<organism evidence="2 3">
    <name type="scientific">Heterorhabditis bacteriophora</name>
    <name type="common">Entomopathogenic nematode worm</name>
    <dbReference type="NCBI Taxonomy" id="37862"/>
    <lineage>
        <taxon>Eukaryota</taxon>
        <taxon>Metazoa</taxon>
        <taxon>Ecdysozoa</taxon>
        <taxon>Nematoda</taxon>
        <taxon>Chromadorea</taxon>
        <taxon>Rhabditida</taxon>
        <taxon>Rhabditina</taxon>
        <taxon>Rhabditomorpha</taxon>
        <taxon>Strongyloidea</taxon>
        <taxon>Heterorhabditidae</taxon>
        <taxon>Heterorhabditis</taxon>
    </lineage>
</organism>
<sequence>MNYRSDHLHLPTGSKVESSSETDDADREVAEMTKFSSVGKKDETQERGKPIRHDNCKLFAEMEESIAMLLEYGQQHIPKPLPRKILSREKVTIKF</sequence>